<comment type="caution">
    <text evidence="1">The sequence shown here is derived from an EMBL/GenBank/DDBJ whole genome shotgun (WGS) entry which is preliminary data.</text>
</comment>
<organism evidence="1 2">
    <name type="scientific">Acetoanaerobium pronyense</name>
    <dbReference type="NCBI Taxonomy" id="1482736"/>
    <lineage>
        <taxon>Bacteria</taxon>
        <taxon>Bacillati</taxon>
        <taxon>Bacillota</taxon>
        <taxon>Clostridia</taxon>
        <taxon>Peptostreptococcales</taxon>
        <taxon>Filifactoraceae</taxon>
        <taxon>Acetoanaerobium</taxon>
    </lineage>
</organism>
<accession>A0ABS4KHX4</accession>
<sequence>MFNRNSIIVKTWVSLVMMGIYKDTEVPRLFNLRDVVQEIFAEIV</sequence>
<gene>
    <name evidence="1" type="ORF">J2Z35_001182</name>
</gene>
<proteinExistence type="predicted"/>
<evidence type="ECO:0000313" key="2">
    <source>
        <dbReference type="Proteomes" id="UP001314903"/>
    </source>
</evidence>
<keyword evidence="2" id="KW-1185">Reference proteome</keyword>
<dbReference type="EMBL" id="JAGGLI010000011">
    <property type="protein sequence ID" value="MBP2027388.1"/>
    <property type="molecule type" value="Genomic_DNA"/>
</dbReference>
<protein>
    <submittedName>
        <fullName evidence="1">Uncharacterized protein (UPF0147 family)</fullName>
    </submittedName>
</protein>
<dbReference type="RefSeq" id="WP_281063624.1">
    <property type="nucleotide sequence ID" value="NZ_JAGGLI010000011.1"/>
</dbReference>
<reference evidence="1 2" key="1">
    <citation type="submission" date="2021-03" db="EMBL/GenBank/DDBJ databases">
        <title>Genomic Encyclopedia of Type Strains, Phase IV (KMG-IV): sequencing the most valuable type-strain genomes for metagenomic binning, comparative biology and taxonomic classification.</title>
        <authorList>
            <person name="Goeker M."/>
        </authorList>
    </citation>
    <scope>NUCLEOTIDE SEQUENCE [LARGE SCALE GENOMIC DNA]</scope>
    <source>
        <strain evidence="1 2">DSM 27512</strain>
    </source>
</reference>
<evidence type="ECO:0000313" key="1">
    <source>
        <dbReference type="EMBL" id="MBP2027388.1"/>
    </source>
</evidence>
<name>A0ABS4KHX4_9FIRM</name>
<dbReference type="Proteomes" id="UP001314903">
    <property type="component" value="Unassembled WGS sequence"/>
</dbReference>